<dbReference type="PANTHER" id="PTHR43201">
    <property type="entry name" value="ACYL-COA SYNTHETASE"/>
    <property type="match status" value="1"/>
</dbReference>
<evidence type="ECO:0000259" key="3">
    <source>
        <dbReference type="Pfam" id="PF00501"/>
    </source>
</evidence>
<dbReference type="RefSeq" id="WP_179516552.1">
    <property type="nucleotide sequence ID" value="NZ_JACCAC010000001.1"/>
</dbReference>
<organism evidence="5 6">
    <name type="scientific">Nocardioides perillae</name>
    <dbReference type="NCBI Taxonomy" id="1119534"/>
    <lineage>
        <taxon>Bacteria</taxon>
        <taxon>Bacillati</taxon>
        <taxon>Actinomycetota</taxon>
        <taxon>Actinomycetes</taxon>
        <taxon>Propionibacteriales</taxon>
        <taxon>Nocardioidaceae</taxon>
        <taxon>Nocardioides</taxon>
    </lineage>
</organism>
<evidence type="ECO:0000313" key="5">
    <source>
        <dbReference type="EMBL" id="NYG53786.1"/>
    </source>
</evidence>
<dbReference type="Pfam" id="PF00501">
    <property type="entry name" value="AMP-binding"/>
    <property type="match status" value="1"/>
</dbReference>
<dbReference type="SUPFAM" id="SSF56801">
    <property type="entry name" value="Acetyl-CoA synthetase-like"/>
    <property type="match status" value="1"/>
</dbReference>
<dbReference type="EC" id="6.2.1.3" evidence="5"/>
<dbReference type="GO" id="GO:0031956">
    <property type="term" value="F:medium-chain fatty acid-CoA ligase activity"/>
    <property type="evidence" value="ECO:0007669"/>
    <property type="project" value="TreeGrafter"/>
</dbReference>
<dbReference type="Gene3D" id="3.30.300.30">
    <property type="match status" value="1"/>
</dbReference>
<dbReference type="InterPro" id="IPR042099">
    <property type="entry name" value="ANL_N_sf"/>
</dbReference>
<keyword evidence="2 5" id="KW-0436">Ligase</keyword>
<sequence>MGEPDQTPAAAPSGAAYAVDELLARAAAERPEGRAMVEEDGRSLTWAEVEDLVARTAAGLARTGVVAGYRVALVQENSVDLVVAYLAVLRARAVAVPLNPRAGAADLRAAVAGTGARVVLCDAASVVVVREAVDGLAEPAPRVVAAGAEQRAGEQSLDELRNLVGRALPGRADPESLAVLLLTSGASGRPRAAMLTHRALLANLAQVGAVEPPLVRGDDVVLGVLPLFHVYGLNAVLGPVLRTAGTLVLQRRFDPEGTLALVERAGCTVLPVAPPVLAAWLALEPDRVRAALAGVRLVVSGSAPLPAETVEQFRAVTGHVVAQGYGLTEAAPVVTSTLVGDVPASAGSVGAALPGVELRLVDDAGAPAAPGDPGEIEVRGDHLFSGYWPDGADGPGADGWWRTGDVGLLDDDGHLTLVDRVRDVVVVSGFHVYPAEVEEVLAAVPGVVSAAVVGVPDPATGEAVVAYLRTDLPVEERAALAETARARCEERLARFKVPARLEVVDELPRTATGKVAKGRLRGMARRRADGLV</sequence>
<dbReference type="InterPro" id="IPR025110">
    <property type="entry name" value="AMP-bd_C"/>
</dbReference>
<feature type="domain" description="AMP-dependent synthetase/ligase" evidence="3">
    <location>
        <begin position="24"/>
        <end position="388"/>
    </location>
</feature>
<dbReference type="PANTHER" id="PTHR43201:SF5">
    <property type="entry name" value="MEDIUM-CHAIN ACYL-COA LIGASE ACSF2, MITOCHONDRIAL"/>
    <property type="match status" value="1"/>
</dbReference>
<dbReference type="GO" id="GO:0004467">
    <property type="term" value="F:long-chain fatty acid-CoA ligase activity"/>
    <property type="evidence" value="ECO:0007669"/>
    <property type="project" value="UniProtKB-EC"/>
</dbReference>
<comment type="similarity">
    <text evidence="1">Belongs to the ATP-dependent AMP-binding enzyme family.</text>
</comment>
<dbReference type="Gene3D" id="3.40.50.12780">
    <property type="entry name" value="N-terminal domain of ligase-like"/>
    <property type="match status" value="1"/>
</dbReference>
<dbReference type="InterPro" id="IPR045851">
    <property type="entry name" value="AMP-bd_C_sf"/>
</dbReference>
<dbReference type="EMBL" id="JACCAC010000001">
    <property type="protein sequence ID" value="NYG53786.1"/>
    <property type="molecule type" value="Genomic_DNA"/>
</dbReference>
<dbReference type="AlphaFoldDB" id="A0A7Y9UKV6"/>
<keyword evidence="6" id="KW-1185">Reference proteome</keyword>
<comment type="caution">
    <text evidence="5">The sequence shown here is derived from an EMBL/GenBank/DDBJ whole genome shotgun (WGS) entry which is preliminary data.</text>
</comment>
<proteinExistence type="inferred from homology"/>
<evidence type="ECO:0000256" key="2">
    <source>
        <dbReference type="ARBA" id="ARBA00022598"/>
    </source>
</evidence>
<dbReference type="Pfam" id="PF13193">
    <property type="entry name" value="AMP-binding_C"/>
    <property type="match status" value="1"/>
</dbReference>
<dbReference type="InterPro" id="IPR000873">
    <property type="entry name" value="AMP-dep_synth/lig_dom"/>
</dbReference>
<evidence type="ECO:0000256" key="1">
    <source>
        <dbReference type="ARBA" id="ARBA00006432"/>
    </source>
</evidence>
<evidence type="ECO:0000259" key="4">
    <source>
        <dbReference type="Pfam" id="PF13193"/>
    </source>
</evidence>
<reference evidence="5 6" key="1">
    <citation type="submission" date="2020-07" db="EMBL/GenBank/DDBJ databases">
        <title>Sequencing the genomes of 1000 actinobacteria strains.</title>
        <authorList>
            <person name="Klenk H.-P."/>
        </authorList>
    </citation>
    <scope>NUCLEOTIDE SEQUENCE [LARGE SCALE GENOMIC DNA]</scope>
    <source>
        <strain evidence="5 6">DSM 24552</strain>
    </source>
</reference>
<gene>
    <name evidence="5" type="ORF">BJ989_000090</name>
</gene>
<evidence type="ECO:0000313" key="6">
    <source>
        <dbReference type="Proteomes" id="UP000544110"/>
    </source>
</evidence>
<feature type="domain" description="AMP-binding enzyme C-terminal" evidence="4">
    <location>
        <begin position="436"/>
        <end position="514"/>
    </location>
</feature>
<accession>A0A7Y9UKV6</accession>
<name>A0A7Y9UKV6_9ACTN</name>
<protein>
    <submittedName>
        <fullName evidence="5">Long-chain acyl-CoA synthetase</fullName>
        <ecNumber evidence="5">6.2.1.3</ecNumber>
    </submittedName>
</protein>
<dbReference type="Proteomes" id="UP000544110">
    <property type="component" value="Unassembled WGS sequence"/>
</dbReference>